<dbReference type="SUPFAM" id="SSF53474">
    <property type="entry name" value="alpha/beta-Hydrolases"/>
    <property type="match status" value="1"/>
</dbReference>
<keyword evidence="10 14" id="KW-1133">Transmembrane helix</keyword>
<dbReference type="Pfam" id="PF00930">
    <property type="entry name" value="DPPIV_N"/>
    <property type="match status" value="1"/>
</dbReference>
<evidence type="ECO:0000256" key="10">
    <source>
        <dbReference type="ARBA" id="ARBA00022989"/>
    </source>
</evidence>
<organism evidence="17 18">
    <name type="scientific">Marasmius tenuissimus</name>
    <dbReference type="NCBI Taxonomy" id="585030"/>
    <lineage>
        <taxon>Eukaryota</taxon>
        <taxon>Fungi</taxon>
        <taxon>Dikarya</taxon>
        <taxon>Basidiomycota</taxon>
        <taxon>Agaricomycotina</taxon>
        <taxon>Agaricomycetes</taxon>
        <taxon>Agaricomycetidae</taxon>
        <taxon>Agaricales</taxon>
        <taxon>Marasmiineae</taxon>
        <taxon>Marasmiaceae</taxon>
        <taxon>Marasmius</taxon>
    </lineage>
</organism>
<comment type="similarity">
    <text evidence="2">Belongs to the peptidase S9B family.</text>
</comment>
<dbReference type="PANTHER" id="PTHR11731:SF200">
    <property type="entry name" value="DIPEPTIDYL PEPTIDASE 10, ISOFORM B"/>
    <property type="match status" value="1"/>
</dbReference>
<feature type="transmembrane region" description="Helical" evidence="14">
    <location>
        <begin position="93"/>
        <end position="113"/>
    </location>
</feature>
<evidence type="ECO:0000256" key="6">
    <source>
        <dbReference type="ARBA" id="ARBA00022692"/>
    </source>
</evidence>
<keyword evidence="7 17" id="KW-0378">Hydrolase</keyword>
<evidence type="ECO:0000256" key="5">
    <source>
        <dbReference type="ARBA" id="ARBA00022670"/>
    </source>
</evidence>
<proteinExistence type="inferred from homology"/>
<dbReference type="SUPFAM" id="SSF82171">
    <property type="entry name" value="DPP6 N-terminal domain-like"/>
    <property type="match status" value="1"/>
</dbReference>
<evidence type="ECO:0000256" key="8">
    <source>
        <dbReference type="ARBA" id="ARBA00022825"/>
    </source>
</evidence>
<reference evidence="17 18" key="1">
    <citation type="submission" date="2024-05" db="EMBL/GenBank/DDBJ databases">
        <title>A draft genome resource for the thread blight pathogen Marasmius tenuissimus strain MS-2.</title>
        <authorList>
            <person name="Yulfo-Soto G.E."/>
            <person name="Baruah I.K."/>
            <person name="Amoako-Attah I."/>
            <person name="Bukari Y."/>
            <person name="Meinhardt L.W."/>
            <person name="Bailey B.A."/>
            <person name="Cohen S.P."/>
        </authorList>
    </citation>
    <scope>NUCLEOTIDE SEQUENCE [LARGE SCALE GENOMIC DNA]</scope>
    <source>
        <strain evidence="17 18">MS-2</strain>
    </source>
</reference>
<evidence type="ECO:0000256" key="3">
    <source>
        <dbReference type="ARBA" id="ARBA00022438"/>
    </source>
</evidence>
<evidence type="ECO:0000256" key="9">
    <source>
        <dbReference type="ARBA" id="ARBA00022968"/>
    </source>
</evidence>
<accession>A0ABR2ZN84</accession>
<keyword evidence="18" id="KW-1185">Reference proteome</keyword>
<dbReference type="InterPro" id="IPR029058">
    <property type="entry name" value="AB_hydrolase_fold"/>
</dbReference>
<feature type="region of interest" description="Disordered" evidence="13">
    <location>
        <begin position="1"/>
        <end position="83"/>
    </location>
</feature>
<keyword evidence="5" id="KW-0645">Protease</keyword>
<evidence type="ECO:0000313" key="18">
    <source>
        <dbReference type="Proteomes" id="UP001437256"/>
    </source>
</evidence>
<dbReference type="InterPro" id="IPR002469">
    <property type="entry name" value="Peptidase_S9B_N"/>
</dbReference>
<evidence type="ECO:0000313" key="17">
    <source>
        <dbReference type="EMBL" id="KAL0062506.1"/>
    </source>
</evidence>
<gene>
    <name evidence="17" type="primary">dpp4_3</name>
    <name evidence="17" type="ORF">AAF712_010640</name>
</gene>
<evidence type="ECO:0000256" key="14">
    <source>
        <dbReference type="SAM" id="Phobius"/>
    </source>
</evidence>
<keyword evidence="3" id="KW-0031">Aminopeptidase</keyword>
<dbReference type="InterPro" id="IPR001375">
    <property type="entry name" value="Peptidase_S9_cat"/>
</dbReference>
<evidence type="ECO:0000259" key="16">
    <source>
        <dbReference type="Pfam" id="PF00930"/>
    </source>
</evidence>
<keyword evidence="9" id="KW-0735">Signal-anchor</keyword>
<feature type="domain" description="Peptidase S9 prolyl oligopeptidase catalytic" evidence="15">
    <location>
        <begin position="721"/>
        <end position="921"/>
    </location>
</feature>
<evidence type="ECO:0000256" key="13">
    <source>
        <dbReference type="SAM" id="MobiDB-lite"/>
    </source>
</evidence>
<feature type="compositionally biased region" description="Low complexity" evidence="13">
    <location>
        <begin position="43"/>
        <end position="54"/>
    </location>
</feature>
<dbReference type="PANTHER" id="PTHR11731">
    <property type="entry name" value="PROTEASE FAMILY S9B,C DIPEPTIDYL-PEPTIDASE IV-RELATED"/>
    <property type="match status" value="1"/>
</dbReference>
<feature type="compositionally biased region" description="Acidic residues" evidence="13">
    <location>
        <begin position="55"/>
        <end position="64"/>
    </location>
</feature>
<evidence type="ECO:0000256" key="4">
    <source>
        <dbReference type="ARBA" id="ARBA00022554"/>
    </source>
</evidence>
<evidence type="ECO:0000256" key="12">
    <source>
        <dbReference type="ARBA" id="ARBA00023180"/>
    </source>
</evidence>
<sequence>MRLTGPEYHSLSQTPEDDSDTIAPSILSTTSGKSIVKPPTYYGEGSFDPPSSDSSVDEEEEGLLEMEKPPMSPGFAESGVGGIKKKRPSSLRFLITTILILLGLSALIGLIAARTYVGTGYKLPGTKKVTMDHIFNGTFYPKRNSVEWVPEAGDGVFSINEGGLIKLVDLKTNETRDLVDMRDVKDEHGNGLMISGWQLSPDMKYILIKADYVKVIVSTISAGKGLANTEITTQQWRWSSYGNYYIHNIEAKTTFPITTPTTPPTTAYAAWSNTGESVAFVQDNDLYVLMRADGTTQPIRITNTPPEAKSTVFNGVPDWVYEEEVFSANYALWFSPTSTKLAFLRFNESAVDEFVFPIYNPSEDSYQVNPYTSEVRMRYPKPGYANPIVNVYVVDLTAIPVGGVAEAMVELSWEGRHRAEDSIISEIAWVGDDELIVKEVNRNADDGNVVFFDLAKSVKSATQGLVVRKLGKNGEEGDDGWIEASQDIYPVDLGYLDIVPTPEGFNHIALFSPANSSNPIWLTKGEWEVTGGIKGVGAADIYFEGTKESSIERHLYSVPLPTSDVSSIKPTEPKWLTQPSTLINPNVPIVSTELNAELNEQLGNGKEEQAFFDTDFSPEAGFYVLSYRGPNVPWQRIIKTEDKAFDYVLTSNAELVNITSQYEAPTVVYDTIKSDGVELNVKELRPPRMDDSGRTKYPVLFHVYGGPNSQQVNTQFSSNHDWHYYLTCNLGYIVVTIDGRGTGFKGRKMRNWVKSNLGFFETRDQIEGGKIWATKTYVDPKRIGIWGWSYGGFMASKVAEANQGVHSLSMAVAPVTSWRLYDSIYTERYMNLPSLNPGGYINASITNVTGFHNINFLLAHGSGDDNVHYANSAHLIDMLTREGVRGWRFRMFTDSDHSIGRRGAYRELHEFLTEYLLEKWGKGGRRRGW</sequence>
<evidence type="ECO:0000256" key="2">
    <source>
        <dbReference type="ARBA" id="ARBA00006150"/>
    </source>
</evidence>
<dbReference type="EC" id="3.4.14.5" evidence="17"/>
<keyword evidence="12" id="KW-0325">Glycoprotein</keyword>
<dbReference type="EMBL" id="JBBXMP010000103">
    <property type="protein sequence ID" value="KAL0062506.1"/>
    <property type="molecule type" value="Genomic_DNA"/>
</dbReference>
<keyword evidence="8" id="KW-0720">Serine protease</keyword>
<dbReference type="Pfam" id="PF00326">
    <property type="entry name" value="Peptidase_S9"/>
    <property type="match status" value="1"/>
</dbReference>
<keyword evidence="11 14" id="KW-0472">Membrane</keyword>
<evidence type="ECO:0000256" key="7">
    <source>
        <dbReference type="ARBA" id="ARBA00022801"/>
    </source>
</evidence>
<keyword evidence="6 14" id="KW-0812">Transmembrane</keyword>
<dbReference type="Gene3D" id="2.140.10.30">
    <property type="entry name" value="Dipeptidylpeptidase IV, N-terminal domain"/>
    <property type="match status" value="1"/>
</dbReference>
<evidence type="ECO:0000259" key="15">
    <source>
        <dbReference type="Pfam" id="PF00326"/>
    </source>
</evidence>
<feature type="domain" description="Dipeptidylpeptidase IV N-terminal" evidence="16">
    <location>
        <begin position="200"/>
        <end position="634"/>
    </location>
</feature>
<comment type="subcellular location">
    <subcellularLocation>
        <location evidence="1">Vacuole membrane</location>
        <topology evidence="1">Single-pass type II membrane protein</topology>
    </subcellularLocation>
</comment>
<comment type="caution">
    <text evidence="17">The sequence shown here is derived from an EMBL/GenBank/DDBJ whole genome shotgun (WGS) entry which is preliminary data.</text>
</comment>
<dbReference type="InterPro" id="IPR050278">
    <property type="entry name" value="Serine_Prot_S9B/DPPIV"/>
</dbReference>
<name>A0ABR2ZN84_9AGAR</name>
<protein>
    <submittedName>
        <fullName evidence="17">Dipeptidyl peptidase 4</fullName>
        <ecNumber evidence="17">3.4.14.5</ecNumber>
    </submittedName>
</protein>
<evidence type="ECO:0000256" key="1">
    <source>
        <dbReference type="ARBA" id="ARBA00004576"/>
    </source>
</evidence>
<dbReference type="GO" id="GO:0008239">
    <property type="term" value="F:dipeptidyl-peptidase activity"/>
    <property type="evidence" value="ECO:0007669"/>
    <property type="project" value="UniProtKB-EC"/>
</dbReference>
<evidence type="ECO:0000256" key="11">
    <source>
        <dbReference type="ARBA" id="ARBA00023136"/>
    </source>
</evidence>
<keyword evidence="4" id="KW-0926">Vacuole</keyword>
<dbReference type="Gene3D" id="3.40.50.1820">
    <property type="entry name" value="alpha/beta hydrolase"/>
    <property type="match status" value="1"/>
</dbReference>
<dbReference type="Proteomes" id="UP001437256">
    <property type="component" value="Unassembled WGS sequence"/>
</dbReference>